<protein>
    <submittedName>
        <fullName evidence="3">Uncharacterized protein</fullName>
    </submittedName>
</protein>
<dbReference type="PANTHER" id="PTHR34945:SF4">
    <property type="entry name" value="2-OXOGLUTARATE (2OG) AND FE(II)-DEPENDENT OXYGENASE SUPERFAMILY PROTEIN"/>
    <property type="match status" value="1"/>
</dbReference>
<evidence type="ECO:0000256" key="1">
    <source>
        <dbReference type="SAM" id="MobiDB-lite"/>
    </source>
</evidence>
<reference evidence="3" key="1">
    <citation type="submission" date="2022-05" db="EMBL/GenBank/DDBJ databases">
        <title>The Musa troglodytarum L. genome provides insights into the mechanism of non-climacteric behaviour and enrichment of carotenoids.</title>
        <authorList>
            <person name="Wang J."/>
        </authorList>
    </citation>
    <scope>NUCLEOTIDE SEQUENCE</scope>
    <source>
        <tissue evidence="3">Leaf</tissue>
    </source>
</reference>
<gene>
    <name evidence="3" type="ORF">MUK42_33014</name>
</gene>
<evidence type="ECO:0000256" key="2">
    <source>
        <dbReference type="SAM" id="Phobius"/>
    </source>
</evidence>
<organism evidence="3 4">
    <name type="scientific">Musa troglodytarum</name>
    <name type="common">fe'i banana</name>
    <dbReference type="NCBI Taxonomy" id="320322"/>
    <lineage>
        <taxon>Eukaryota</taxon>
        <taxon>Viridiplantae</taxon>
        <taxon>Streptophyta</taxon>
        <taxon>Embryophyta</taxon>
        <taxon>Tracheophyta</taxon>
        <taxon>Spermatophyta</taxon>
        <taxon>Magnoliopsida</taxon>
        <taxon>Liliopsida</taxon>
        <taxon>Zingiberales</taxon>
        <taxon>Musaceae</taxon>
        <taxon>Musa</taxon>
    </lineage>
</organism>
<dbReference type="InterPro" id="IPR027443">
    <property type="entry name" value="IPNS-like_sf"/>
</dbReference>
<dbReference type="SUPFAM" id="SSF51197">
    <property type="entry name" value="Clavaminate synthase-like"/>
    <property type="match status" value="1"/>
</dbReference>
<sequence>MATAPTTRARSHRFRAPPPSPIATGKGLRSAAVDDLVLTEYLEDSLRVPDLNLPESYFPSRSPLKALAEVELHSLVSGDGFAVRQVLAAAAEIGAVRVAGGGAPLAEEARAAIEACGVVFEAPEGEKSKGALGQQCFGWRDALGEEFYWYRSRSPEMEQLLQRTWPDSYRTLREKMENVAARLETVAECIAKILSKHIVSKTPSMRVGEIHSILCLRKYESHHSRSNMREFSDAKSLYSHALSLHISGDDHEFCIRCPEGSAIFETSAGDIVVTICKPLQEWSNGELKIASGEALFQPTDNPFPSFTLEYMCSPLVLSHEPEHGTRMISLIDQLLIVLVLSLIYSLWSSVFS</sequence>
<proteinExistence type="predicted"/>
<dbReference type="AlphaFoldDB" id="A0A9E7I6B0"/>
<keyword evidence="4" id="KW-1185">Reference proteome</keyword>
<feature type="transmembrane region" description="Helical" evidence="2">
    <location>
        <begin position="327"/>
        <end position="347"/>
    </location>
</feature>
<keyword evidence="2" id="KW-0812">Transmembrane</keyword>
<feature type="region of interest" description="Disordered" evidence="1">
    <location>
        <begin position="1"/>
        <end position="27"/>
    </location>
</feature>
<evidence type="ECO:0000313" key="3">
    <source>
        <dbReference type="EMBL" id="URE42759.1"/>
    </source>
</evidence>
<accession>A0A9E7I6B0</accession>
<dbReference type="EMBL" id="CP097511">
    <property type="protein sequence ID" value="URE42759.1"/>
    <property type="molecule type" value="Genomic_DNA"/>
</dbReference>
<name>A0A9E7I6B0_9LILI</name>
<dbReference type="Gene3D" id="2.60.120.330">
    <property type="entry name" value="B-lactam Antibiotic, Isopenicillin N Synthase, Chain"/>
    <property type="match status" value="1"/>
</dbReference>
<keyword evidence="2" id="KW-0472">Membrane</keyword>
<dbReference type="OrthoDB" id="1523082at2759"/>
<evidence type="ECO:0000313" key="4">
    <source>
        <dbReference type="Proteomes" id="UP001055439"/>
    </source>
</evidence>
<dbReference type="PANTHER" id="PTHR34945">
    <property type="entry name" value="2-OXOGLUTARATE (2OG) AND FE(II)-DEPENDENT OXYGENASE SUPERFAMILY PROTEIN"/>
    <property type="match status" value="1"/>
</dbReference>
<keyword evidence="2" id="KW-1133">Transmembrane helix</keyword>
<dbReference type="Proteomes" id="UP001055439">
    <property type="component" value="Chromosome 9"/>
</dbReference>